<dbReference type="Gene3D" id="1.10.10.60">
    <property type="entry name" value="Homeodomain-like"/>
    <property type="match status" value="2"/>
</dbReference>
<dbReference type="Proteomes" id="UP000622405">
    <property type="component" value="Unassembled WGS sequence"/>
</dbReference>
<dbReference type="SUPFAM" id="SSF46689">
    <property type="entry name" value="Homeodomain-like"/>
    <property type="match status" value="2"/>
</dbReference>
<evidence type="ECO:0000256" key="3">
    <source>
        <dbReference type="ARBA" id="ARBA00023163"/>
    </source>
</evidence>
<dbReference type="EMBL" id="WJBE01000007">
    <property type="protein sequence ID" value="MBC3899819.1"/>
    <property type="molecule type" value="Genomic_DNA"/>
</dbReference>
<sequence>MEEAQIFQAVQRMQDYIETNLHRKITLKELANAAGYSPWHAARLFKEVVGKAPFDYIRALRLTEAALLLRDGEMKIIDVAMDFVFDSHEGFTRAFSREFGMAPSKYGRQTPPIQLFMPQKVFDTYQSMHKGAKKMSEKQMNEQQMNEKQNSRTVFVQVIERPARKLLLKRGVKATEYFGYCEEVGCEIWSVLTSVKEALYEPIGMWLPRHLIREGTSQYVQGVEVPLDYANLIPEGYELIELPPCTMMVFQGEPYDDSDFMAEIGAIWEHVKRFDPTVYGYQWAPEAAPRFQLVPMGYRGYIEAYPVNTINNI</sequence>
<dbReference type="InterPro" id="IPR050959">
    <property type="entry name" value="MarA-like"/>
</dbReference>
<evidence type="ECO:0000313" key="6">
    <source>
        <dbReference type="Proteomes" id="UP000622405"/>
    </source>
</evidence>
<evidence type="ECO:0000313" key="5">
    <source>
        <dbReference type="EMBL" id="MBC3899819.1"/>
    </source>
</evidence>
<protein>
    <submittedName>
        <fullName evidence="5">Helix-turn-helix domain-containing protein</fullName>
    </submittedName>
</protein>
<accession>A0ABR6YXL0</accession>
<evidence type="ECO:0000259" key="4">
    <source>
        <dbReference type="PROSITE" id="PS01124"/>
    </source>
</evidence>
<proteinExistence type="predicted"/>
<keyword evidence="6" id="KW-1185">Reference proteome</keyword>
<evidence type="ECO:0000256" key="2">
    <source>
        <dbReference type="ARBA" id="ARBA00023125"/>
    </source>
</evidence>
<dbReference type="SMART" id="SM00342">
    <property type="entry name" value="HTH_ARAC"/>
    <property type="match status" value="1"/>
</dbReference>
<name>A0ABR6YXL0_9FIRM</name>
<dbReference type="PANTHER" id="PTHR47504:SF5">
    <property type="entry name" value="RIGHT ORIGIN-BINDING PROTEIN"/>
    <property type="match status" value="1"/>
</dbReference>
<gene>
    <name evidence="5" type="ORF">GH811_09350</name>
</gene>
<feature type="domain" description="HTH araC/xylS-type" evidence="4">
    <location>
        <begin position="11"/>
        <end position="109"/>
    </location>
</feature>
<reference evidence="5 6" key="1">
    <citation type="journal article" date="2020" name="mSystems">
        <title>Defining Genomic and Predicted Metabolic Features of the Acetobacterium Genus.</title>
        <authorList>
            <person name="Ross D.E."/>
            <person name="Marshall C.W."/>
            <person name="Gulliver D."/>
            <person name="May H.D."/>
            <person name="Norman R.S."/>
        </authorList>
    </citation>
    <scope>NUCLEOTIDE SEQUENCE [LARGE SCALE GENOMIC DNA]</scope>
    <source>
        <strain evidence="5 6">DSM 4132</strain>
    </source>
</reference>
<keyword evidence="2" id="KW-0238">DNA-binding</keyword>
<organism evidence="5 6">
    <name type="scientific">Acetobacterium malicum</name>
    <dbReference type="NCBI Taxonomy" id="52692"/>
    <lineage>
        <taxon>Bacteria</taxon>
        <taxon>Bacillati</taxon>
        <taxon>Bacillota</taxon>
        <taxon>Clostridia</taxon>
        <taxon>Eubacteriales</taxon>
        <taxon>Eubacteriaceae</taxon>
        <taxon>Acetobacterium</taxon>
    </lineage>
</organism>
<dbReference type="PANTHER" id="PTHR47504">
    <property type="entry name" value="RIGHT ORIGIN-BINDING PROTEIN"/>
    <property type="match status" value="1"/>
</dbReference>
<dbReference type="PROSITE" id="PS01124">
    <property type="entry name" value="HTH_ARAC_FAMILY_2"/>
    <property type="match status" value="1"/>
</dbReference>
<keyword evidence="3" id="KW-0804">Transcription</keyword>
<dbReference type="InterPro" id="IPR009057">
    <property type="entry name" value="Homeodomain-like_sf"/>
</dbReference>
<dbReference type="RefSeq" id="WP_186894229.1">
    <property type="nucleotide sequence ID" value="NZ_WJBE01000007.1"/>
</dbReference>
<evidence type="ECO:0000256" key="1">
    <source>
        <dbReference type="ARBA" id="ARBA00023015"/>
    </source>
</evidence>
<keyword evidence="1" id="KW-0805">Transcription regulation</keyword>
<dbReference type="InterPro" id="IPR018060">
    <property type="entry name" value="HTH_AraC"/>
</dbReference>
<comment type="caution">
    <text evidence="5">The sequence shown here is derived from an EMBL/GenBank/DDBJ whole genome shotgun (WGS) entry which is preliminary data.</text>
</comment>
<dbReference type="Pfam" id="PF12833">
    <property type="entry name" value="HTH_18"/>
    <property type="match status" value="1"/>
</dbReference>